<dbReference type="InterPro" id="IPR029759">
    <property type="entry name" value="GPX_AS"/>
</dbReference>
<evidence type="ECO:0000256" key="3">
    <source>
        <dbReference type="ARBA" id="ARBA00023002"/>
    </source>
</evidence>
<evidence type="ECO:0000256" key="4">
    <source>
        <dbReference type="PIRSR" id="PIRSR000303-1"/>
    </source>
</evidence>
<feature type="active site" evidence="4">
    <location>
        <position position="43"/>
    </location>
</feature>
<dbReference type="STRING" id="909626.AQJ91_23030"/>
<dbReference type="GO" id="GO:0034599">
    <property type="term" value="P:cellular response to oxidative stress"/>
    <property type="evidence" value="ECO:0007669"/>
    <property type="project" value="TreeGrafter"/>
</dbReference>
<evidence type="ECO:0000313" key="6">
    <source>
        <dbReference type="EMBL" id="KUO18754.1"/>
    </source>
</evidence>
<dbReference type="GO" id="GO:0004601">
    <property type="term" value="F:peroxidase activity"/>
    <property type="evidence" value="ECO:0007669"/>
    <property type="project" value="UniProtKB-KW"/>
</dbReference>
<evidence type="ECO:0000256" key="1">
    <source>
        <dbReference type="ARBA" id="ARBA00006926"/>
    </source>
</evidence>
<comment type="similarity">
    <text evidence="1 5">Belongs to the glutathione peroxidase family.</text>
</comment>
<dbReference type="EMBL" id="LMXB01000058">
    <property type="protein sequence ID" value="KUO18754.1"/>
    <property type="molecule type" value="Genomic_DNA"/>
</dbReference>
<dbReference type="PROSITE" id="PS51355">
    <property type="entry name" value="GLUTATHIONE_PEROXID_3"/>
    <property type="match status" value="1"/>
</dbReference>
<dbReference type="PANTHER" id="PTHR11592:SF40">
    <property type="entry name" value="THIOREDOXIN_GLUTATHIONE PEROXIDASE BTUE"/>
    <property type="match status" value="1"/>
</dbReference>
<dbReference type="Pfam" id="PF00255">
    <property type="entry name" value="GSHPx"/>
    <property type="match status" value="1"/>
</dbReference>
<dbReference type="Gene3D" id="3.40.30.10">
    <property type="entry name" value="Glutaredoxin"/>
    <property type="match status" value="1"/>
</dbReference>
<sequence length="169" mass="18100">MTTTRNNGISPLDVEIAALQGGSADLSQYAGKAVLVVNVASKCGLTPQYAGLERLHEEYADQGFTVLGVPCNQFLGQEPGSSEEIAEFCSATYGVTFPMTEKVDVNGEARHALYERLVGFADAEGHTGDIRWNFEKFLIGRDGEIVARFSPQTEPEAAELVAALESALA</sequence>
<dbReference type="PROSITE" id="PS00460">
    <property type="entry name" value="GLUTATHIONE_PEROXID_1"/>
    <property type="match status" value="1"/>
</dbReference>
<dbReference type="PANTHER" id="PTHR11592">
    <property type="entry name" value="GLUTATHIONE PEROXIDASE"/>
    <property type="match status" value="1"/>
</dbReference>
<evidence type="ECO:0000256" key="2">
    <source>
        <dbReference type="ARBA" id="ARBA00022559"/>
    </source>
</evidence>
<dbReference type="OrthoDB" id="9785502at2"/>
<protein>
    <recommendedName>
        <fullName evidence="5">Glutathione peroxidase</fullName>
    </recommendedName>
</protein>
<dbReference type="CDD" id="cd00340">
    <property type="entry name" value="GSH_Peroxidase"/>
    <property type="match status" value="1"/>
</dbReference>
<dbReference type="PRINTS" id="PR01011">
    <property type="entry name" value="GLUTPROXDASE"/>
</dbReference>
<dbReference type="Proteomes" id="UP000053260">
    <property type="component" value="Unassembled WGS sequence"/>
</dbReference>
<dbReference type="InterPro" id="IPR036249">
    <property type="entry name" value="Thioredoxin-like_sf"/>
</dbReference>
<accession>A0A117S0F5</accession>
<keyword evidence="3 5" id="KW-0560">Oxidoreductase</keyword>
<dbReference type="SUPFAM" id="SSF52833">
    <property type="entry name" value="Thioredoxin-like"/>
    <property type="match status" value="1"/>
</dbReference>
<gene>
    <name evidence="6" type="ORF">AQJ91_23030</name>
</gene>
<keyword evidence="7" id="KW-1185">Reference proteome</keyword>
<proteinExistence type="inferred from homology"/>
<reference evidence="6 7" key="1">
    <citation type="submission" date="2015-10" db="EMBL/GenBank/DDBJ databases">
        <title>Draft genome sequence of Streptomyces sp. RV15, isolated from a marine sponge.</title>
        <authorList>
            <person name="Ruckert C."/>
            <person name="Abdelmohsen U.R."/>
            <person name="Winkler A."/>
            <person name="Hentschel U."/>
            <person name="Kalinowski J."/>
            <person name="Kampfer P."/>
            <person name="Glaeser S."/>
        </authorList>
    </citation>
    <scope>NUCLEOTIDE SEQUENCE [LARGE SCALE GENOMIC DNA]</scope>
    <source>
        <strain evidence="6 7">RV15</strain>
    </source>
</reference>
<dbReference type="RefSeq" id="WP_067024977.1">
    <property type="nucleotide sequence ID" value="NZ_KQ949089.1"/>
</dbReference>
<comment type="caution">
    <text evidence="6">The sequence shown here is derived from an EMBL/GenBank/DDBJ whole genome shotgun (WGS) entry which is preliminary data.</text>
</comment>
<dbReference type="AlphaFoldDB" id="A0A117S0F5"/>
<dbReference type="InterPro" id="IPR000889">
    <property type="entry name" value="Glutathione_peroxidase"/>
</dbReference>
<keyword evidence="2 5" id="KW-0575">Peroxidase</keyword>
<name>A0A117S0F5_9ACTN</name>
<evidence type="ECO:0000256" key="5">
    <source>
        <dbReference type="RuleBase" id="RU000499"/>
    </source>
</evidence>
<organism evidence="6 7">
    <name type="scientific">Streptomyces dysideae</name>
    <dbReference type="NCBI Taxonomy" id="909626"/>
    <lineage>
        <taxon>Bacteria</taxon>
        <taxon>Bacillati</taxon>
        <taxon>Actinomycetota</taxon>
        <taxon>Actinomycetes</taxon>
        <taxon>Kitasatosporales</taxon>
        <taxon>Streptomycetaceae</taxon>
        <taxon>Streptomyces</taxon>
    </lineage>
</organism>
<dbReference type="FunFam" id="3.40.30.10:FF:000010">
    <property type="entry name" value="Glutathione peroxidase"/>
    <property type="match status" value="1"/>
</dbReference>
<dbReference type="PIRSF" id="PIRSF000303">
    <property type="entry name" value="Glutathion_perox"/>
    <property type="match status" value="1"/>
</dbReference>
<evidence type="ECO:0000313" key="7">
    <source>
        <dbReference type="Proteomes" id="UP000053260"/>
    </source>
</evidence>